<dbReference type="Gene3D" id="3.40.50.1820">
    <property type="entry name" value="alpha/beta hydrolase"/>
    <property type="match status" value="1"/>
</dbReference>
<evidence type="ECO:0000313" key="3">
    <source>
        <dbReference type="EMBL" id="MTW10760.1"/>
    </source>
</evidence>
<dbReference type="EMBL" id="WNKX01000005">
    <property type="protein sequence ID" value="MTW10760.1"/>
    <property type="molecule type" value="Genomic_DNA"/>
</dbReference>
<sequence>MKTQFAKAAISLLLAAASIPAVAASAFKAEVKGSGEPIILIPGLATSGEVWKDTAAHMCVKHQCHILTLAGFAGVPALSGEHLLPAAEQQLADYITANKLVKPTVIGHSLGGFLGMKLASDYPDKVGRLVIIDSYPALGATRNPAVTKEQLQAAAAQMRDGMSKQDDASYAAVQQRITASMVTAPENAQRIFEWGKQSDRATVADAFYEIMATDLREDISRIKAPTLVLGSWSAYKAYAPKEAVEGLFKSQYAKLPGVKVELADTSRHFIMYDEPEWMYARIDQFIQ</sequence>
<dbReference type="PRINTS" id="PR00111">
    <property type="entry name" value="ABHYDROLASE"/>
</dbReference>
<keyword evidence="1" id="KW-0732">Signal</keyword>
<protein>
    <submittedName>
        <fullName evidence="3">Alpha/beta fold hydrolase</fullName>
    </submittedName>
</protein>
<feature type="signal peptide" evidence="1">
    <location>
        <begin position="1"/>
        <end position="23"/>
    </location>
</feature>
<feature type="chain" id="PRO_5027053463" evidence="1">
    <location>
        <begin position="24"/>
        <end position="287"/>
    </location>
</feature>
<dbReference type="SUPFAM" id="SSF53474">
    <property type="entry name" value="alpha/beta-Hydrolases"/>
    <property type="match status" value="1"/>
</dbReference>
<dbReference type="InterPro" id="IPR050228">
    <property type="entry name" value="Carboxylesterase_BioH"/>
</dbReference>
<dbReference type="PANTHER" id="PTHR43194">
    <property type="entry name" value="HYDROLASE ALPHA/BETA FOLD FAMILY"/>
    <property type="match status" value="1"/>
</dbReference>
<evidence type="ECO:0000259" key="2">
    <source>
        <dbReference type="Pfam" id="PF00561"/>
    </source>
</evidence>
<dbReference type="Proteomes" id="UP000472320">
    <property type="component" value="Unassembled WGS sequence"/>
</dbReference>
<organism evidence="3 4">
    <name type="scientific">Massilia eburnea</name>
    <dbReference type="NCBI Taxonomy" id="1776165"/>
    <lineage>
        <taxon>Bacteria</taxon>
        <taxon>Pseudomonadati</taxon>
        <taxon>Pseudomonadota</taxon>
        <taxon>Betaproteobacteria</taxon>
        <taxon>Burkholderiales</taxon>
        <taxon>Oxalobacteraceae</taxon>
        <taxon>Telluria group</taxon>
        <taxon>Massilia</taxon>
    </lineage>
</organism>
<dbReference type="InterPro" id="IPR029058">
    <property type="entry name" value="AB_hydrolase_fold"/>
</dbReference>
<feature type="domain" description="AB hydrolase-1" evidence="2">
    <location>
        <begin position="37"/>
        <end position="191"/>
    </location>
</feature>
<evidence type="ECO:0000256" key="1">
    <source>
        <dbReference type="SAM" id="SignalP"/>
    </source>
</evidence>
<keyword evidence="4" id="KW-1185">Reference proteome</keyword>
<dbReference type="AlphaFoldDB" id="A0A6L6QF71"/>
<name>A0A6L6QF71_9BURK</name>
<comment type="caution">
    <text evidence="3">The sequence shown here is derived from an EMBL/GenBank/DDBJ whole genome shotgun (WGS) entry which is preliminary data.</text>
</comment>
<proteinExistence type="predicted"/>
<dbReference type="OrthoDB" id="5380819at2"/>
<dbReference type="GO" id="GO:0016787">
    <property type="term" value="F:hydrolase activity"/>
    <property type="evidence" value="ECO:0007669"/>
    <property type="project" value="UniProtKB-KW"/>
</dbReference>
<reference evidence="3 4" key="1">
    <citation type="submission" date="2019-11" db="EMBL/GenBank/DDBJ databases">
        <title>Type strains purchased from KCTC, JCM and DSMZ.</title>
        <authorList>
            <person name="Lu H."/>
        </authorList>
    </citation>
    <scope>NUCLEOTIDE SEQUENCE [LARGE SCALE GENOMIC DNA]</scope>
    <source>
        <strain evidence="3 4">JCM 31587</strain>
    </source>
</reference>
<dbReference type="PANTHER" id="PTHR43194:SF2">
    <property type="entry name" value="PEROXISOMAL MEMBRANE PROTEIN LPX1"/>
    <property type="match status" value="1"/>
</dbReference>
<dbReference type="Pfam" id="PF00561">
    <property type="entry name" value="Abhydrolase_1"/>
    <property type="match status" value="1"/>
</dbReference>
<evidence type="ECO:0000313" key="4">
    <source>
        <dbReference type="Proteomes" id="UP000472320"/>
    </source>
</evidence>
<dbReference type="RefSeq" id="WP_155453685.1">
    <property type="nucleotide sequence ID" value="NZ_WNKX01000005.1"/>
</dbReference>
<keyword evidence="3" id="KW-0378">Hydrolase</keyword>
<gene>
    <name evidence="3" type="ORF">GM658_09100</name>
</gene>
<accession>A0A6L6QF71</accession>
<dbReference type="InterPro" id="IPR000073">
    <property type="entry name" value="AB_hydrolase_1"/>
</dbReference>